<dbReference type="Proteomes" id="UP000561181">
    <property type="component" value="Unassembled WGS sequence"/>
</dbReference>
<accession>A0A848QFI2</accession>
<keyword evidence="2" id="KW-1185">Reference proteome</keyword>
<evidence type="ECO:0000313" key="2">
    <source>
        <dbReference type="Proteomes" id="UP000561181"/>
    </source>
</evidence>
<dbReference type="EMBL" id="JABCRE010000003">
    <property type="protein sequence ID" value="NMW32391.1"/>
    <property type="molecule type" value="Genomic_DNA"/>
</dbReference>
<name>A0A848QFI2_9SPHN</name>
<reference evidence="1 2" key="1">
    <citation type="submission" date="2020-04" db="EMBL/GenBank/DDBJ databases">
        <authorList>
            <person name="Liu A."/>
        </authorList>
    </citation>
    <scope>NUCLEOTIDE SEQUENCE [LARGE SCALE GENOMIC DNA]</scope>
    <source>
        <strain evidence="1 2">RZ02</strain>
    </source>
</reference>
<sequence length="45" mass="4928">MTRLINKFAAQFGKARPTQRSRPLHAPMPHDVALAAIGVTAPEFL</sequence>
<gene>
    <name evidence="1" type="ORF">HKD42_09995</name>
</gene>
<comment type="caution">
    <text evidence="1">The sequence shown here is derived from an EMBL/GenBank/DDBJ whole genome shotgun (WGS) entry which is preliminary data.</text>
</comment>
<dbReference type="RefSeq" id="WP_170012959.1">
    <property type="nucleotide sequence ID" value="NZ_JABCRE010000003.1"/>
</dbReference>
<organism evidence="1 2">
    <name type="scientific">Pontixanthobacter rizhaonensis</name>
    <dbReference type="NCBI Taxonomy" id="2730337"/>
    <lineage>
        <taxon>Bacteria</taxon>
        <taxon>Pseudomonadati</taxon>
        <taxon>Pseudomonadota</taxon>
        <taxon>Alphaproteobacteria</taxon>
        <taxon>Sphingomonadales</taxon>
        <taxon>Erythrobacteraceae</taxon>
        <taxon>Pontixanthobacter</taxon>
    </lineage>
</organism>
<evidence type="ECO:0000313" key="1">
    <source>
        <dbReference type="EMBL" id="NMW32391.1"/>
    </source>
</evidence>
<proteinExistence type="predicted"/>
<protein>
    <submittedName>
        <fullName evidence="1">Uncharacterized protein</fullName>
    </submittedName>
</protein>
<dbReference type="AlphaFoldDB" id="A0A848QFI2"/>